<evidence type="ECO:0000313" key="1">
    <source>
        <dbReference type="EMBL" id="BBZ75428.1"/>
    </source>
</evidence>
<dbReference type="SUPFAM" id="SSF48498">
    <property type="entry name" value="Tetracyclin repressor-like, C-terminal domain"/>
    <property type="match status" value="1"/>
</dbReference>
<dbReference type="InterPro" id="IPR036271">
    <property type="entry name" value="Tet_transcr_reg_TetR-rel_C_sf"/>
</dbReference>
<dbReference type="Proteomes" id="UP000467249">
    <property type="component" value="Chromosome"/>
</dbReference>
<gene>
    <name evidence="1" type="ORF">MANY_07650</name>
</gene>
<dbReference type="AlphaFoldDB" id="A0A6N4W4E1"/>
<proteinExistence type="predicted"/>
<accession>A0A6N4W4E1</accession>
<evidence type="ECO:0000313" key="2">
    <source>
        <dbReference type="Proteomes" id="UP000467249"/>
    </source>
</evidence>
<reference evidence="1 2" key="1">
    <citation type="journal article" date="2019" name="Emerg. Microbes Infect.">
        <title>Comprehensive subspecies identification of 175 nontuberculous mycobacteria species based on 7547 genomic profiles.</title>
        <authorList>
            <person name="Matsumoto Y."/>
            <person name="Kinjo T."/>
            <person name="Motooka D."/>
            <person name="Nabeya D."/>
            <person name="Jung N."/>
            <person name="Uechi K."/>
            <person name="Horii T."/>
            <person name="Iida T."/>
            <person name="Fujita J."/>
            <person name="Nakamura S."/>
        </authorList>
    </citation>
    <scope>NUCLEOTIDE SEQUENCE [LARGE SCALE GENOMIC DNA]</scope>
    <source>
        <strain evidence="1 2">JCM 30275</strain>
    </source>
</reference>
<name>A0A6N4W4E1_9MYCO</name>
<dbReference type="EMBL" id="AP022620">
    <property type="protein sequence ID" value="BBZ75428.1"/>
    <property type="molecule type" value="Genomic_DNA"/>
</dbReference>
<dbReference type="KEGG" id="many:MANY_07650"/>
<dbReference type="Gene3D" id="1.10.357.10">
    <property type="entry name" value="Tetracycline Repressor, domain 2"/>
    <property type="match status" value="1"/>
</dbReference>
<sequence length="232" mass="26136">MRGEVRSDIDPLEAVRMLSTSLYHDVFFDDSPARPEYVTQVLDIFIRGIAADSPTRPTSHSAHRIPAVDPRTAMRRDYRQRVDMAEEAEQVRLREAAEDAQRERAWIRTREALDELAPEVVAECGRRHFAAKRLGRLTTDRGWVFRLCAAHPPGEADTCMRVAFHPDGTWTLLGGEAGAGTRPVDKNATFHPGRRQGFVFDGYRHEAEVVVTLSRDALRDRILAQLPQPGGL</sequence>
<keyword evidence="2" id="KW-1185">Reference proteome</keyword>
<organism evidence="1 2">
    <name type="scientific">Mycolicibacterium anyangense</name>
    <dbReference type="NCBI Taxonomy" id="1431246"/>
    <lineage>
        <taxon>Bacteria</taxon>
        <taxon>Bacillati</taxon>
        <taxon>Actinomycetota</taxon>
        <taxon>Actinomycetes</taxon>
        <taxon>Mycobacteriales</taxon>
        <taxon>Mycobacteriaceae</taxon>
        <taxon>Mycolicibacterium</taxon>
    </lineage>
</organism>
<protein>
    <submittedName>
        <fullName evidence="1">Uncharacterized protein</fullName>
    </submittedName>
</protein>